<organism evidence="2 3">
    <name type="scientific">Theobroma cacao</name>
    <name type="common">Cacao</name>
    <name type="synonym">Cocoa</name>
    <dbReference type="NCBI Taxonomy" id="3641"/>
    <lineage>
        <taxon>Eukaryota</taxon>
        <taxon>Viridiplantae</taxon>
        <taxon>Streptophyta</taxon>
        <taxon>Embryophyta</taxon>
        <taxon>Tracheophyta</taxon>
        <taxon>Spermatophyta</taxon>
        <taxon>Magnoliopsida</taxon>
        <taxon>eudicotyledons</taxon>
        <taxon>Gunneridae</taxon>
        <taxon>Pentapetalae</taxon>
        <taxon>rosids</taxon>
        <taxon>malvids</taxon>
        <taxon>Malvales</taxon>
        <taxon>Malvaceae</taxon>
        <taxon>Byttnerioideae</taxon>
        <taxon>Theobroma</taxon>
    </lineage>
</organism>
<dbReference type="Proteomes" id="UP000026915">
    <property type="component" value="Chromosome 4"/>
</dbReference>
<keyword evidence="3" id="KW-1185">Reference proteome</keyword>
<dbReference type="AlphaFoldDB" id="A0A061EKL8"/>
<accession>A0A061EKL8</accession>
<evidence type="ECO:0000256" key="1">
    <source>
        <dbReference type="SAM" id="MobiDB-lite"/>
    </source>
</evidence>
<protein>
    <submittedName>
        <fullName evidence="2">Uncharacterized protein</fullName>
    </submittedName>
</protein>
<feature type="compositionally biased region" description="Polar residues" evidence="1">
    <location>
        <begin position="1"/>
        <end position="27"/>
    </location>
</feature>
<evidence type="ECO:0000313" key="3">
    <source>
        <dbReference type="Proteomes" id="UP000026915"/>
    </source>
</evidence>
<dbReference type="InParanoid" id="A0A061EKL8"/>
<proteinExistence type="predicted"/>
<name>A0A061EKL8_THECC</name>
<evidence type="ECO:0000313" key="2">
    <source>
        <dbReference type="EMBL" id="EOY05163.1"/>
    </source>
</evidence>
<reference evidence="2 3" key="1">
    <citation type="journal article" date="2013" name="Genome Biol.">
        <title>The genome sequence of the most widely cultivated cacao type and its use to identify candidate genes regulating pod color.</title>
        <authorList>
            <person name="Motamayor J.C."/>
            <person name="Mockaitis K."/>
            <person name="Schmutz J."/>
            <person name="Haiminen N."/>
            <person name="Iii D.L."/>
            <person name="Cornejo O."/>
            <person name="Findley S.D."/>
            <person name="Zheng P."/>
            <person name="Utro F."/>
            <person name="Royaert S."/>
            <person name="Saski C."/>
            <person name="Jenkins J."/>
            <person name="Podicheti R."/>
            <person name="Zhao M."/>
            <person name="Scheffler B.E."/>
            <person name="Stack J.C."/>
            <person name="Feltus F.A."/>
            <person name="Mustiga G.M."/>
            <person name="Amores F."/>
            <person name="Phillips W."/>
            <person name="Marelli J.P."/>
            <person name="May G.D."/>
            <person name="Shapiro H."/>
            <person name="Ma J."/>
            <person name="Bustamante C.D."/>
            <person name="Schnell R.J."/>
            <person name="Main D."/>
            <person name="Gilbert D."/>
            <person name="Parida L."/>
            <person name="Kuhn D.N."/>
        </authorList>
    </citation>
    <scope>NUCLEOTIDE SEQUENCE [LARGE SCALE GENOMIC DNA]</scope>
    <source>
        <strain evidence="3">cv. Matina 1-6</strain>
    </source>
</reference>
<sequence length="76" mass="7584">MSARASTQTGRTGAQGNGAQQSRQTGVQLGGANCPGSLPGARETLANPRPAGQPLSAVGNRTRGTSGGLRRVQNSP</sequence>
<dbReference type="Gramene" id="EOY05163">
    <property type="protein sequence ID" value="EOY05163"/>
    <property type="gene ID" value="TCM_020240"/>
</dbReference>
<dbReference type="HOGENOM" id="CLU_2659493_0_0_1"/>
<dbReference type="EMBL" id="CM001882">
    <property type="protein sequence ID" value="EOY05163.1"/>
    <property type="molecule type" value="Genomic_DNA"/>
</dbReference>
<feature type="region of interest" description="Disordered" evidence="1">
    <location>
        <begin position="1"/>
        <end position="76"/>
    </location>
</feature>
<gene>
    <name evidence="2" type="ORF">TCM_020240</name>
</gene>